<reference evidence="1 2" key="1">
    <citation type="submission" date="2018-07" db="EMBL/GenBank/DDBJ databases">
        <title>Rhizobium leguminosarum strain:ATCC 14479 Genome sequencing and assembly.</title>
        <authorList>
            <person name="Chakraborty R."/>
        </authorList>
    </citation>
    <scope>NUCLEOTIDE SEQUENCE [LARGE SCALE GENOMIC DNA]</scope>
    <source>
        <strain evidence="1 2">ATCC 14479</strain>
        <plasmid evidence="2">Plasmid unnamed4</plasmid>
    </source>
</reference>
<dbReference type="Proteomes" id="UP000251166">
    <property type="component" value="Plasmid unnamed4"/>
</dbReference>
<name>A0A2Z4YW73_RHILE</name>
<sequence length="499" mass="54512">MSGQPNAQTALETISVWDNDPTDGRITTVAKPDPSQPPLKFLFLRAVPPVDNVPGTDGFRFWSIAEALRRCADFWTPKVVAQRWQRGPVLEVYDDVGEDLQADYDRQSLGFYHRTTPNGILYSGASPDIVCHELGHAVLDAMKSDLWSAGVPEIDAFHESFGDISAILSALQLPSLRTAILQETLGQLYCKSRLSRVAEQFGIALRAEDAEAAEIDCLRNARNDFTYSSIVDLPAHIAAEEVSSNPHSFSRIFTGAVFEVFCEILVNDAADGSSPTELELLDTSKRVRDIVAGGVLRSTLVTAYFAEIAFRMVQESAFIKPEYAEILLDVFERRLILSNETAAAILAMRTASGTIDDGGDGGPDTEQAVVAVNASEYGLDKPILVQTASREANFIARNGTPSGRSLEPMSVETAASIYVANLFTSGQLDADVVPVDRPLLRGPQSAKSHYISSEQGRLVLRRRLFHCGHRMCDCAPYENALTSSSDYPKTKSMNRGAEL</sequence>
<gene>
    <name evidence="1" type="ORF">DLJ82_6835</name>
</gene>
<proteinExistence type="predicted"/>
<evidence type="ECO:0000313" key="2">
    <source>
        <dbReference type="Proteomes" id="UP000251166"/>
    </source>
</evidence>
<accession>A0A2Z4YW73</accession>
<dbReference type="SUPFAM" id="SSF55486">
    <property type="entry name" value="Metalloproteases ('zincins'), catalytic domain"/>
    <property type="match status" value="1"/>
</dbReference>
<keyword evidence="1" id="KW-0614">Plasmid</keyword>
<dbReference type="RefSeq" id="WP_112908603.1">
    <property type="nucleotide sequence ID" value="NZ_CP030764.1"/>
</dbReference>
<organism evidence="1 2">
    <name type="scientific">Rhizobium leguminosarum</name>
    <dbReference type="NCBI Taxonomy" id="384"/>
    <lineage>
        <taxon>Bacteria</taxon>
        <taxon>Pseudomonadati</taxon>
        <taxon>Pseudomonadota</taxon>
        <taxon>Alphaproteobacteria</taxon>
        <taxon>Hyphomicrobiales</taxon>
        <taxon>Rhizobiaceae</taxon>
        <taxon>Rhizobium/Agrobacterium group</taxon>
        <taxon>Rhizobium</taxon>
    </lineage>
</organism>
<protein>
    <submittedName>
        <fullName evidence="1">Uncharacterized protein</fullName>
    </submittedName>
</protein>
<dbReference type="EMBL" id="CP030764">
    <property type="protein sequence ID" value="AXA44805.1"/>
    <property type="molecule type" value="Genomic_DNA"/>
</dbReference>
<dbReference type="AlphaFoldDB" id="A0A2Z4YW73"/>
<geneLocation type="plasmid" evidence="1 2">
    <name>unnamed4</name>
</geneLocation>
<evidence type="ECO:0000313" key="1">
    <source>
        <dbReference type="EMBL" id="AXA44805.1"/>
    </source>
</evidence>